<keyword evidence="2" id="KW-1185">Reference proteome</keyword>
<accession>A0A1Y0SUC7</accession>
<gene>
    <name evidence="1" type="ORF">SKUL_22</name>
</gene>
<evidence type="ECO:0000313" key="2">
    <source>
        <dbReference type="Proteomes" id="UP000221845"/>
    </source>
</evidence>
<dbReference type="EMBL" id="MF042361">
    <property type="protein sequence ID" value="ARV77121.1"/>
    <property type="molecule type" value="Genomic_DNA"/>
</dbReference>
<evidence type="ECO:0000313" key="1">
    <source>
        <dbReference type="EMBL" id="ARV77121.1"/>
    </source>
</evidence>
<sequence>MIGFSMFSGEVPRSEPRLLAPTSATLALNTRLETGALSPMRLSRFETSLNEFCQTIYRFNGKWLGWSNIVDAAPAPVAEDRLYYTGDGKPKVMIGDKVFDLRVPGPSGPLSASVSGTPDPELSSVILYAYTFVTKYGEESEPSPLGTEVLWSPKLNVTVDGFEQPIVGRDITKMRIYKSQTSALGTTTLFFIHERDVTTAPFVDKAGENPLVEPITSTDFNPPPDDLEGIAAGPNGMMAAFRGKEVYFSEPYQPHAWPEKYTLKTNYKIVSVAWFDNSLAILTEGSPYVAQGLTPDVMAMERIKVNLPCVSGQGVVDMGYSVAYPSTEGLVMVSASAARVVTDNLFTREQWNDLVPRTIIAGTFSGKYVMAFTKPGQSESSIIVIDLTGAEPFLSRADQNSQAMFNEVGTGELFVLRDGFDIYQWDDPDQAFAMMTWRSKPFVMTGDQTMGVFMVETGDYTPQAGDTLKVTITADNKVMEVTKLNKPARLKSGFRAKRWQIEVHGNVPVTAMRLATGIDDLVGG</sequence>
<reference evidence="1 2" key="1">
    <citation type="submission" date="2017-05" db="EMBL/GenBank/DDBJ databases">
        <authorList>
            <person name="Song R."/>
            <person name="Chenine A.L."/>
            <person name="Ruprecht R.M."/>
        </authorList>
    </citation>
    <scope>NUCLEOTIDE SEQUENCE [LARGE SCALE GENOMIC DNA]</scope>
</reference>
<protein>
    <submittedName>
        <fullName evidence="1">Uncharacterized protein</fullName>
    </submittedName>
</protein>
<organism evidence="1 2">
    <name type="scientific">Pseudomonas phage Skulduggery</name>
    <dbReference type="NCBI Taxonomy" id="2006671"/>
    <lineage>
        <taxon>Viruses</taxon>
        <taxon>Duplodnaviria</taxon>
        <taxon>Heunggongvirae</taxon>
        <taxon>Uroviricota</taxon>
        <taxon>Caudoviricetes</taxon>
        <taxon>Skulduggeryvirus</taxon>
        <taxon>Skulduggeryvirus skulduggery</taxon>
    </lineage>
</organism>
<name>A0A1Y0SUC7_9CAUD</name>
<dbReference type="Proteomes" id="UP000221845">
    <property type="component" value="Segment"/>
</dbReference>
<proteinExistence type="predicted"/>